<evidence type="ECO:0000313" key="4">
    <source>
        <dbReference type="Proteomes" id="UP001214250"/>
    </source>
</evidence>
<reference evidence="3 4" key="1">
    <citation type="submission" date="2023-02" db="EMBL/GenBank/DDBJ databases">
        <title>Genome sequence of Lentisphaera profundi SAORIC-696.</title>
        <authorList>
            <person name="Kim e."/>
            <person name="Cho J.-C."/>
            <person name="Choi A."/>
            <person name="Kang I."/>
        </authorList>
    </citation>
    <scope>NUCLEOTIDE SEQUENCE [LARGE SCALE GENOMIC DNA]</scope>
    <source>
        <strain evidence="3 4">SAORIC-696</strain>
    </source>
</reference>
<organism evidence="3 4">
    <name type="scientific">Lentisphaera profundi</name>
    <dbReference type="NCBI Taxonomy" id="1658616"/>
    <lineage>
        <taxon>Bacteria</taxon>
        <taxon>Pseudomonadati</taxon>
        <taxon>Lentisphaerota</taxon>
        <taxon>Lentisphaeria</taxon>
        <taxon>Lentisphaerales</taxon>
        <taxon>Lentisphaeraceae</taxon>
        <taxon>Lentisphaera</taxon>
    </lineage>
</organism>
<proteinExistence type="predicted"/>
<accession>A0ABY7VRA5</accession>
<sequence>MKQKKTFTLIEVLLVFAIIGILASLLIPTLRKARDTSRAALCVSNMKQMFYGAFMYTEDNGNYYPATTFPKAGVYNRSIHDGIATYVMDVSSTGHNPALSQSYSEGGIFSCPSFDESELTARGVSATATRSGYSGYGSNPSIHNDLSKPLYNGAARKITRMNSSMITHAEGKSVGILNSAYAQYWVYPWHKDKSSANYTYADGHVQASSINHLLLTTDEPWNLD</sequence>
<dbReference type="RefSeq" id="WP_274149505.1">
    <property type="nucleotide sequence ID" value="NZ_CP117811.1"/>
</dbReference>
<dbReference type="Gene3D" id="3.30.700.10">
    <property type="entry name" value="Glycoprotein, Type 4 Pilin"/>
    <property type="match status" value="1"/>
</dbReference>
<dbReference type="InterPro" id="IPR000983">
    <property type="entry name" value="Bac_GSPG_pilin"/>
</dbReference>
<name>A0ABY7VRA5_9BACT</name>
<keyword evidence="1" id="KW-0488">Methylation</keyword>
<dbReference type="EMBL" id="CP117811">
    <property type="protein sequence ID" value="WDE95753.1"/>
    <property type="molecule type" value="Genomic_DNA"/>
</dbReference>
<evidence type="ECO:0000313" key="3">
    <source>
        <dbReference type="EMBL" id="WDE95753.1"/>
    </source>
</evidence>
<protein>
    <submittedName>
        <fullName evidence="3">Type II secretion system protein</fullName>
    </submittedName>
</protein>
<feature type="transmembrane region" description="Helical" evidence="2">
    <location>
        <begin position="7"/>
        <end position="27"/>
    </location>
</feature>
<keyword evidence="4" id="KW-1185">Reference proteome</keyword>
<keyword evidence="2" id="KW-1133">Transmembrane helix</keyword>
<keyword evidence="2" id="KW-0812">Transmembrane</keyword>
<evidence type="ECO:0000256" key="1">
    <source>
        <dbReference type="ARBA" id="ARBA00022481"/>
    </source>
</evidence>
<evidence type="ECO:0000256" key="2">
    <source>
        <dbReference type="SAM" id="Phobius"/>
    </source>
</evidence>
<dbReference type="PANTHER" id="PTHR30093">
    <property type="entry name" value="GENERAL SECRETION PATHWAY PROTEIN G"/>
    <property type="match status" value="1"/>
</dbReference>
<dbReference type="Proteomes" id="UP001214250">
    <property type="component" value="Chromosome 1"/>
</dbReference>
<dbReference type="PRINTS" id="PR00813">
    <property type="entry name" value="BCTERIALGSPG"/>
</dbReference>
<keyword evidence="2" id="KW-0472">Membrane</keyword>
<gene>
    <name evidence="3" type="ORF">PQO03_08495</name>
</gene>
<dbReference type="InterPro" id="IPR012902">
    <property type="entry name" value="N_methyl_site"/>
</dbReference>
<dbReference type="SUPFAM" id="SSF54523">
    <property type="entry name" value="Pili subunits"/>
    <property type="match status" value="1"/>
</dbReference>
<dbReference type="InterPro" id="IPR045584">
    <property type="entry name" value="Pilin-like"/>
</dbReference>
<dbReference type="Pfam" id="PF07963">
    <property type="entry name" value="N_methyl"/>
    <property type="match status" value="1"/>
</dbReference>